<comment type="subcellular location">
    <subcellularLocation>
        <location evidence="1">Cell membrane</location>
        <topology evidence="1">Multi-pass membrane protein</topology>
    </subcellularLocation>
</comment>
<protein>
    <recommendedName>
        <fullName evidence="8">RDD domain-containing protein</fullName>
    </recommendedName>
</protein>
<keyword evidence="5 7" id="KW-0472">Membrane</keyword>
<feature type="region of interest" description="Disordered" evidence="6">
    <location>
        <begin position="1"/>
        <end position="81"/>
    </location>
</feature>
<organism evidence="9 10">
    <name type="scientific">Knoellia locipacati</name>
    <dbReference type="NCBI Taxonomy" id="882824"/>
    <lineage>
        <taxon>Bacteria</taxon>
        <taxon>Bacillati</taxon>
        <taxon>Actinomycetota</taxon>
        <taxon>Actinomycetes</taxon>
        <taxon>Micrococcales</taxon>
        <taxon>Intrasporangiaceae</taxon>
        <taxon>Knoellia</taxon>
    </lineage>
</organism>
<feature type="transmembrane region" description="Helical" evidence="7">
    <location>
        <begin position="115"/>
        <end position="139"/>
    </location>
</feature>
<evidence type="ECO:0000259" key="8">
    <source>
        <dbReference type="Pfam" id="PF06271"/>
    </source>
</evidence>
<evidence type="ECO:0000256" key="3">
    <source>
        <dbReference type="ARBA" id="ARBA00022692"/>
    </source>
</evidence>
<evidence type="ECO:0000313" key="10">
    <source>
        <dbReference type="Proteomes" id="UP000321793"/>
    </source>
</evidence>
<sequence length="261" mass="27551">MSEPYDPNQQPPAQPPVQPLPPSQPLPPAQAPTADTPSERYRPEPPSWHREPGQPPQPEQPQPYAGGAPGASGAPGYQAAPGMNPYGGGQVWPGSKAYVEQNFGRVAGFGARAGALIIDTLITLLGLVPFLIGIVLLIAAVPDTDIDGYAVEGTGNGGMAATGGILMGLGALLMIGLQLWNRVFRMGRTGQSIGKKVMGLKLVGDQSGQPIGALQAFLRELLGGLINQVFYLSYLWMLWDDNKQTLADKVVHSTVIEVPKS</sequence>
<evidence type="ECO:0000256" key="7">
    <source>
        <dbReference type="SAM" id="Phobius"/>
    </source>
</evidence>
<dbReference type="AlphaFoldDB" id="A0A512SXJ6"/>
<keyword evidence="4 7" id="KW-1133">Transmembrane helix</keyword>
<dbReference type="Proteomes" id="UP000321793">
    <property type="component" value="Unassembled WGS sequence"/>
</dbReference>
<dbReference type="PANTHER" id="PTHR36115">
    <property type="entry name" value="PROLINE-RICH ANTIGEN HOMOLOG-RELATED"/>
    <property type="match status" value="1"/>
</dbReference>
<keyword evidence="2" id="KW-1003">Cell membrane</keyword>
<proteinExistence type="predicted"/>
<reference evidence="9 10" key="1">
    <citation type="submission" date="2019-07" db="EMBL/GenBank/DDBJ databases">
        <title>Whole genome shotgun sequence of Knoellia locipacati NBRC 109775.</title>
        <authorList>
            <person name="Hosoyama A."/>
            <person name="Uohara A."/>
            <person name="Ohji S."/>
            <person name="Ichikawa N."/>
        </authorList>
    </citation>
    <scope>NUCLEOTIDE SEQUENCE [LARGE SCALE GENOMIC DNA]</scope>
    <source>
        <strain evidence="9 10">NBRC 109775</strain>
    </source>
</reference>
<accession>A0A512SXJ6</accession>
<feature type="transmembrane region" description="Helical" evidence="7">
    <location>
        <begin position="159"/>
        <end position="180"/>
    </location>
</feature>
<feature type="compositionally biased region" description="Basic and acidic residues" evidence="6">
    <location>
        <begin position="37"/>
        <end position="52"/>
    </location>
</feature>
<feature type="domain" description="RDD" evidence="8">
    <location>
        <begin position="106"/>
        <end position="250"/>
    </location>
</feature>
<feature type="compositionally biased region" description="Pro residues" evidence="6">
    <location>
        <begin position="9"/>
        <end position="30"/>
    </location>
</feature>
<keyword evidence="10" id="KW-1185">Reference proteome</keyword>
<dbReference type="RefSeq" id="WP_147062196.1">
    <property type="nucleotide sequence ID" value="NZ_BAABDN010000001.1"/>
</dbReference>
<dbReference type="GO" id="GO:0005886">
    <property type="term" value="C:plasma membrane"/>
    <property type="evidence" value="ECO:0007669"/>
    <property type="project" value="UniProtKB-SubCell"/>
</dbReference>
<feature type="compositionally biased region" description="Low complexity" evidence="6">
    <location>
        <begin position="62"/>
        <end position="81"/>
    </location>
</feature>
<dbReference type="Pfam" id="PF06271">
    <property type="entry name" value="RDD"/>
    <property type="match status" value="1"/>
</dbReference>
<evidence type="ECO:0000256" key="2">
    <source>
        <dbReference type="ARBA" id="ARBA00022475"/>
    </source>
</evidence>
<evidence type="ECO:0000256" key="1">
    <source>
        <dbReference type="ARBA" id="ARBA00004651"/>
    </source>
</evidence>
<dbReference type="InterPro" id="IPR051791">
    <property type="entry name" value="Pra-immunoreactive"/>
</dbReference>
<gene>
    <name evidence="9" type="ORF">KLO01_07390</name>
</gene>
<evidence type="ECO:0000256" key="6">
    <source>
        <dbReference type="SAM" id="MobiDB-lite"/>
    </source>
</evidence>
<dbReference type="PANTHER" id="PTHR36115:SF6">
    <property type="entry name" value="PROLINE-RICH ANTIGEN HOMOLOG"/>
    <property type="match status" value="1"/>
</dbReference>
<comment type="caution">
    <text evidence="9">The sequence shown here is derived from an EMBL/GenBank/DDBJ whole genome shotgun (WGS) entry which is preliminary data.</text>
</comment>
<dbReference type="OrthoDB" id="9793824at2"/>
<evidence type="ECO:0000313" key="9">
    <source>
        <dbReference type="EMBL" id="GEQ12692.1"/>
    </source>
</evidence>
<dbReference type="InterPro" id="IPR010432">
    <property type="entry name" value="RDD"/>
</dbReference>
<name>A0A512SXJ6_9MICO</name>
<dbReference type="EMBL" id="BKBA01000003">
    <property type="protein sequence ID" value="GEQ12692.1"/>
    <property type="molecule type" value="Genomic_DNA"/>
</dbReference>
<evidence type="ECO:0000256" key="4">
    <source>
        <dbReference type="ARBA" id="ARBA00022989"/>
    </source>
</evidence>
<keyword evidence="3 7" id="KW-0812">Transmembrane</keyword>
<evidence type="ECO:0000256" key="5">
    <source>
        <dbReference type="ARBA" id="ARBA00023136"/>
    </source>
</evidence>